<name>F4Q5K7_CACFS</name>
<dbReference type="RefSeq" id="XP_004355750.1">
    <property type="nucleotide sequence ID" value="XM_004355697.1"/>
</dbReference>
<protein>
    <submittedName>
        <fullName evidence="1">Uncharacterized protein</fullName>
    </submittedName>
</protein>
<dbReference type="GeneID" id="14868964"/>
<proteinExistence type="predicted"/>
<evidence type="ECO:0000313" key="1">
    <source>
        <dbReference type="EMBL" id="EGG17266.1"/>
    </source>
</evidence>
<keyword evidence="2" id="KW-1185">Reference proteome</keyword>
<accession>F4Q5K7</accession>
<sequence length="362" mass="43436">MAKEYKTTTTTNLYSTKLYIQLFYNTSLEYIILNDWNDLLKHNFNINNMIQTILYNNILSTNYDQDLEIIKLQYQSFQFIFKNYPNQFNFDQYNQSIQSLFNNNNICNIYMTVWIIGIYFYFTRILPFQLVCERLIQPLIELFSFGHLVHESLINQLVSNSRFDLARGWLTNSIYVPKFKPNLETTITLMSLGHFDLVDILFQYKSNYDFIFSNLDTIIKIQYLKMMINWNLMVNAAVNDKRKSIISHLYWYFLENQNDKFKDQEMETYFTINIDKMVKEFDFPFLEKLMDLGLPLVVEDVETWRLVGLHGSVEWVEKILFKYTAPTFRQYPYLSTTRLAAENNLNTENRLAILHFIDHLDK</sequence>
<dbReference type="EMBL" id="GL883021">
    <property type="protein sequence ID" value="EGG17266.1"/>
    <property type="molecule type" value="Genomic_DNA"/>
</dbReference>
<dbReference type="Proteomes" id="UP000007797">
    <property type="component" value="Unassembled WGS sequence"/>
</dbReference>
<dbReference type="KEGG" id="dfa:DFA_08257"/>
<gene>
    <name evidence="1" type="ORF">DFA_08257</name>
</gene>
<evidence type="ECO:0000313" key="2">
    <source>
        <dbReference type="Proteomes" id="UP000007797"/>
    </source>
</evidence>
<dbReference type="AlphaFoldDB" id="F4Q5K7"/>
<organism evidence="1 2">
    <name type="scientific">Cavenderia fasciculata</name>
    <name type="common">Slime mold</name>
    <name type="synonym">Dictyostelium fasciculatum</name>
    <dbReference type="NCBI Taxonomy" id="261658"/>
    <lineage>
        <taxon>Eukaryota</taxon>
        <taxon>Amoebozoa</taxon>
        <taxon>Evosea</taxon>
        <taxon>Eumycetozoa</taxon>
        <taxon>Dictyostelia</taxon>
        <taxon>Acytosteliales</taxon>
        <taxon>Cavenderiaceae</taxon>
        <taxon>Cavenderia</taxon>
    </lineage>
</organism>
<reference evidence="2" key="1">
    <citation type="journal article" date="2011" name="Genome Res.">
        <title>Phylogeny-wide analysis of social amoeba genomes highlights ancient origins for complex intercellular communication.</title>
        <authorList>
            <person name="Heidel A.J."/>
            <person name="Lawal H.M."/>
            <person name="Felder M."/>
            <person name="Schilde C."/>
            <person name="Helps N.R."/>
            <person name="Tunggal B."/>
            <person name="Rivero F."/>
            <person name="John U."/>
            <person name="Schleicher M."/>
            <person name="Eichinger L."/>
            <person name="Platzer M."/>
            <person name="Noegel A.A."/>
            <person name="Schaap P."/>
            <person name="Gloeckner G."/>
        </authorList>
    </citation>
    <scope>NUCLEOTIDE SEQUENCE [LARGE SCALE GENOMIC DNA]</scope>
    <source>
        <strain evidence="2">SH3</strain>
    </source>
</reference>